<dbReference type="STRING" id="1141098.A0A1Y2DK84"/>
<dbReference type="GO" id="GO:0005634">
    <property type="term" value="C:nucleus"/>
    <property type="evidence" value="ECO:0007669"/>
    <property type="project" value="TreeGrafter"/>
</dbReference>
<evidence type="ECO:0000256" key="6">
    <source>
        <dbReference type="ARBA" id="ARBA00022840"/>
    </source>
</evidence>
<dbReference type="PANTHER" id="PTHR43671">
    <property type="entry name" value="SERINE/THREONINE-PROTEIN KINASE NEK"/>
    <property type="match status" value="1"/>
</dbReference>
<dbReference type="FunCoup" id="A0A1Y2DK84">
    <property type="interactions" value="299"/>
</dbReference>
<feature type="domain" description="Protein kinase" evidence="9">
    <location>
        <begin position="31"/>
        <end position="352"/>
    </location>
</feature>
<keyword evidence="2" id="KW-0723">Serine/threonine-protein kinase</keyword>
<evidence type="ECO:0000256" key="3">
    <source>
        <dbReference type="ARBA" id="ARBA00022679"/>
    </source>
</evidence>
<dbReference type="OrthoDB" id="310217at2759"/>
<dbReference type="PANTHER" id="PTHR43671:SF98">
    <property type="entry name" value="SERINE_THREONINE-PROTEIN KINASE NEK11"/>
    <property type="match status" value="1"/>
</dbReference>
<dbReference type="GeneID" id="63780508"/>
<protein>
    <recommendedName>
        <fullName evidence="1">non-specific serine/threonine protein kinase</fullName>
        <ecNumber evidence="1">2.7.11.1</ecNumber>
    </recommendedName>
</protein>
<proteinExistence type="predicted"/>
<dbReference type="PROSITE" id="PS50011">
    <property type="entry name" value="PROTEIN_KINASE_DOM"/>
    <property type="match status" value="1"/>
</dbReference>
<evidence type="ECO:0000313" key="10">
    <source>
        <dbReference type="EMBL" id="ORY59589.1"/>
    </source>
</evidence>
<comment type="catalytic activity">
    <reaction evidence="7">
        <text>L-threonyl-[protein] + ATP = O-phospho-L-threonyl-[protein] + ADP + H(+)</text>
        <dbReference type="Rhea" id="RHEA:46608"/>
        <dbReference type="Rhea" id="RHEA-COMP:11060"/>
        <dbReference type="Rhea" id="RHEA-COMP:11605"/>
        <dbReference type="ChEBI" id="CHEBI:15378"/>
        <dbReference type="ChEBI" id="CHEBI:30013"/>
        <dbReference type="ChEBI" id="CHEBI:30616"/>
        <dbReference type="ChEBI" id="CHEBI:61977"/>
        <dbReference type="ChEBI" id="CHEBI:456216"/>
        <dbReference type="EC" id="2.7.11.1"/>
    </reaction>
</comment>
<evidence type="ECO:0000256" key="4">
    <source>
        <dbReference type="ARBA" id="ARBA00022741"/>
    </source>
</evidence>
<dbReference type="EMBL" id="MCFJ01000013">
    <property type="protein sequence ID" value="ORY59589.1"/>
    <property type="molecule type" value="Genomic_DNA"/>
</dbReference>
<dbReference type="PROSITE" id="PS00108">
    <property type="entry name" value="PROTEIN_KINASE_ST"/>
    <property type="match status" value="1"/>
</dbReference>
<keyword evidence="4" id="KW-0547">Nucleotide-binding</keyword>
<evidence type="ECO:0000256" key="8">
    <source>
        <dbReference type="ARBA" id="ARBA00048679"/>
    </source>
</evidence>
<dbReference type="SMART" id="SM00220">
    <property type="entry name" value="S_TKc"/>
    <property type="match status" value="1"/>
</dbReference>
<dbReference type="InterPro" id="IPR000719">
    <property type="entry name" value="Prot_kinase_dom"/>
</dbReference>
<dbReference type="Pfam" id="PF00069">
    <property type="entry name" value="Pkinase"/>
    <property type="match status" value="1"/>
</dbReference>
<organism evidence="10 11">
    <name type="scientific">Pseudomassariella vexata</name>
    <dbReference type="NCBI Taxonomy" id="1141098"/>
    <lineage>
        <taxon>Eukaryota</taxon>
        <taxon>Fungi</taxon>
        <taxon>Dikarya</taxon>
        <taxon>Ascomycota</taxon>
        <taxon>Pezizomycotina</taxon>
        <taxon>Sordariomycetes</taxon>
        <taxon>Xylariomycetidae</taxon>
        <taxon>Amphisphaeriales</taxon>
        <taxon>Pseudomassariaceae</taxon>
        <taxon>Pseudomassariella</taxon>
    </lineage>
</organism>
<dbReference type="RefSeq" id="XP_040712163.1">
    <property type="nucleotide sequence ID" value="XM_040864296.1"/>
</dbReference>
<dbReference type="SUPFAM" id="SSF56112">
    <property type="entry name" value="Protein kinase-like (PK-like)"/>
    <property type="match status" value="1"/>
</dbReference>
<gene>
    <name evidence="10" type="ORF">BCR38DRAFT_488612</name>
</gene>
<keyword evidence="6" id="KW-0067">ATP-binding</keyword>
<dbReference type="InterPro" id="IPR008271">
    <property type="entry name" value="Ser/Thr_kinase_AS"/>
</dbReference>
<dbReference type="EC" id="2.7.11.1" evidence="1"/>
<name>A0A1Y2DK84_9PEZI</name>
<dbReference type="InParanoid" id="A0A1Y2DK84"/>
<dbReference type="Proteomes" id="UP000193689">
    <property type="component" value="Unassembled WGS sequence"/>
</dbReference>
<dbReference type="GO" id="GO:0005524">
    <property type="term" value="F:ATP binding"/>
    <property type="evidence" value="ECO:0007669"/>
    <property type="project" value="UniProtKB-KW"/>
</dbReference>
<keyword evidence="3" id="KW-0808">Transferase</keyword>
<evidence type="ECO:0000256" key="5">
    <source>
        <dbReference type="ARBA" id="ARBA00022777"/>
    </source>
</evidence>
<evidence type="ECO:0000256" key="1">
    <source>
        <dbReference type="ARBA" id="ARBA00012513"/>
    </source>
</evidence>
<sequence>MSSNNTVQIQKSGVTQVIRSGISRTPLTKLYERVKAIADGARGGMNQGIYIVRKISTGKLYVEKRFKPHPNDQFTIRLAMLEIYLLKRLVHNSIVFYQDAYVRENPFDAAVYMEYCDRGSLSNLIQVYQQSKTTHQQHFIPESFIWHAFVGLADALYFLKTGESYISTPIHSNQGKKWTPIIHRDIKPDNIFLRSHDTPGSKKPLYVLLSDFGLASPDDKDPSVARKPSGVRGTPEFHAPELCFQPFPATHQMDYQAQPHTAKSDVWALACMMFAMCERDEFAHLNRYCFPMRSQKCRGRDAILSMLDITQKQEYSEYLERCIKWAGNKDPRDRPDPRVLIREVKGELDKWVKDPNWTAQVAVAGELPDWATKKSDVS</sequence>
<dbReference type="GO" id="GO:0004674">
    <property type="term" value="F:protein serine/threonine kinase activity"/>
    <property type="evidence" value="ECO:0007669"/>
    <property type="project" value="UniProtKB-KW"/>
</dbReference>
<comment type="caution">
    <text evidence="10">The sequence shown here is derived from an EMBL/GenBank/DDBJ whole genome shotgun (WGS) entry which is preliminary data.</text>
</comment>
<accession>A0A1Y2DK84</accession>
<evidence type="ECO:0000259" key="9">
    <source>
        <dbReference type="PROSITE" id="PS50011"/>
    </source>
</evidence>
<comment type="catalytic activity">
    <reaction evidence="8">
        <text>L-seryl-[protein] + ATP = O-phospho-L-seryl-[protein] + ADP + H(+)</text>
        <dbReference type="Rhea" id="RHEA:17989"/>
        <dbReference type="Rhea" id="RHEA-COMP:9863"/>
        <dbReference type="Rhea" id="RHEA-COMP:11604"/>
        <dbReference type="ChEBI" id="CHEBI:15378"/>
        <dbReference type="ChEBI" id="CHEBI:29999"/>
        <dbReference type="ChEBI" id="CHEBI:30616"/>
        <dbReference type="ChEBI" id="CHEBI:83421"/>
        <dbReference type="ChEBI" id="CHEBI:456216"/>
        <dbReference type="EC" id="2.7.11.1"/>
    </reaction>
</comment>
<keyword evidence="5 10" id="KW-0418">Kinase</keyword>
<dbReference type="InterPro" id="IPR050660">
    <property type="entry name" value="NEK_Ser/Thr_kinase"/>
</dbReference>
<dbReference type="InterPro" id="IPR011009">
    <property type="entry name" value="Kinase-like_dom_sf"/>
</dbReference>
<dbReference type="Gene3D" id="3.30.200.20">
    <property type="entry name" value="Phosphorylase Kinase, domain 1"/>
    <property type="match status" value="1"/>
</dbReference>
<dbReference type="AlphaFoldDB" id="A0A1Y2DK84"/>
<evidence type="ECO:0000256" key="2">
    <source>
        <dbReference type="ARBA" id="ARBA00022527"/>
    </source>
</evidence>
<evidence type="ECO:0000256" key="7">
    <source>
        <dbReference type="ARBA" id="ARBA00047899"/>
    </source>
</evidence>
<reference evidence="10 11" key="1">
    <citation type="submission" date="2016-07" db="EMBL/GenBank/DDBJ databases">
        <title>Pervasive Adenine N6-methylation of Active Genes in Fungi.</title>
        <authorList>
            <consortium name="DOE Joint Genome Institute"/>
            <person name="Mondo S.J."/>
            <person name="Dannebaum R.O."/>
            <person name="Kuo R.C."/>
            <person name="Labutti K."/>
            <person name="Haridas S."/>
            <person name="Kuo A."/>
            <person name="Salamov A."/>
            <person name="Ahrendt S.R."/>
            <person name="Lipzen A."/>
            <person name="Sullivan W."/>
            <person name="Andreopoulos W.B."/>
            <person name="Clum A."/>
            <person name="Lindquist E."/>
            <person name="Daum C."/>
            <person name="Ramamoorthy G.K."/>
            <person name="Gryganskyi A."/>
            <person name="Culley D."/>
            <person name="Magnuson J.K."/>
            <person name="James T.Y."/>
            <person name="O'Malley M.A."/>
            <person name="Stajich J.E."/>
            <person name="Spatafora J.W."/>
            <person name="Visel A."/>
            <person name="Grigoriev I.V."/>
        </authorList>
    </citation>
    <scope>NUCLEOTIDE SEQUENCE [LARGE SCALE GENOMIC DNA]</scope>
    <source>
        <strain evidence="10 11">CBS 129021</strain>
    </source>
</reference>
<dbReference type="Gene3D" id="1.10.510.10">
    <property type="entry name" value="Transferase(Phosphotransferase) domain 1"/>
    <property type="match status" value="1"/>
</dbReference>
<keyword evidence="11" id="KW-1185">Reference proteome</keyword>
<evidence type="ECO:0000313" key="11">
    <source>
        <dbReference type="Proteomes" id="UP000193689"/>
    </source>
</evidence>